<gene>
    <name evidence="4" type="ORF">PACLA_8A043815</name>
</gene>
<dbReference type="PANTHER" id="PTHR24201">
    <property type="entry name" value="ANK_REP_REGION DOMAIN-CONTAINING PROTEIN"/>
    <property type="match status" value="1"/>
</dbReference>
<organism evidence="4 5">
    <name type="scientific">Paramuricea clavata</name>
    <name type="common">Red gorgonian</name>
    <name type="synonym">Violescent sea-whip</name>
    <dbReference type="NCBI Taxonomy" id="317549"/>
    <lineage>
        <taxon>Eukaryota</taxon>
        <taxon>Metazoa</taxon>
        <taxon>Cnidaria</taxon>
        <taxon>Anthozoa</taxon>
        <taxon>Octocorallia</taxon>
        <taxon>Malacalcyonacea</taxon>
        <taxon>Plexauridae</taxon>
        <taxon>Paramuricea</taxon>
    </lineage>
</organism>
<proteinExistence type="predicted"/>
<dbReference type="InterPro" id="IPR038623">
    <property type="entry name" value="STING_C_sf"/>
</dbReference>
<dbReference type="PANTHER" id="PTHR24201:SF15">
    <property type="entry name" value="ANKYRIN REPEAT DOMAIN-CONTAINING PROTEIN 66"/>
    <property type="match status" value="1"/>
</dbReference>
<evidence type="ECO:0000256" key="2">
    <source>
        <dbReference type="ARBA" id="ARBA00023043"/>
    </source>
</evidence>
<dbReference type="SMART" id="SM00248">
    <property type="entry name" value="ANK"/>
    <property type="match status" value="3"/>
</dbReference>
<evidence type="ECO:0000313" key="5">
    <source>
        <dbReference type="Proteomes" id="UP001152795"/>
    </source>
</evidence>
<dbReference type="Gene3D" id="1.25.40.20">
    <property type="entry name" value="Ankyrin repeat-containing domain"/>
    <property type="match status" value="1"/>
</dbReference>
<dbReference type="Pfam" id="PF12796">
    <property type="entry name" value="Ank_2"/>
    <property type="match status" value="1"/>
</dbReference>
<dbReference type="InterPro" id="IPR036770">
    <property type="entry name" value="Ankyrin_rpt-contain_sf"/>
</dbReference>
<keyword evidence="2" id="KW-0040">ANK repeat</keyword>
<dbReference type="InterPro" id="IPR002110">
    <property type="entry name" value="Ankyrin_rpt"/>
</dbReference>
<name>A0A6S7JCJ2_PARCT</name>
<feature type="domain" description="STING ligand-binding" evidence="3">
    <location>
        <begin position="248"/>
        <end position="311"/>
    </location>
</feature>
<dbReference type="Pfam" id="PF15009">
    <property type="entry name" value="STING_LBD"/>
    <property type="match status" value="1"/>
</dbReference>
<comment type="caution">
    <text evidence="4">The sequence shown here is derived from an EMBL/GenBank/DDBJ whole genome shotgun (WGS) entry which is preliminary data.</text>
</comment>
<dbReference type="InterPro" id="IPR055432">
    <property type="entry name" value="STING_LBD"/>
</dbReference>
<evidence type="ECO:0000256" key="1">
    <source>
        <dbReference type="ARBA" id="ARBA00022737"/>
    </source>
</evidence>
<dbReference type="Gene3D" id="3.40.50.12100">
    <property type="entry name" value="Stimulator of interferon genes protein"/>
    <property type="match status" value="1"/>
</dbReference>
<dbReference type="Proteomes" id="UP001152795">
    <property type="component" value="Unassembled WGS sequence"/>
</dbReference>
<dbReference type="SUPFAM" id="SSF48403">
    <property type="entry name" value="Ankyrin repeat"/>
    <property type="match status" value="1"/>
</dbReference>
<dbReference type="EMBL" id="CACRXK020015185">
    <property type="protein sequence ID" value="CAB4028011.1"/>
    <property type="molecule type" value="Genomic_DNA"/>
</dbReference>
<keyword evidence="5" id="KW-1185">Reference proteome</keyword>
<feature type="non-terminal residue" evidence="4">
    <location>
        <position position="1"/>
    </location>
</feature>
<accession>A0A6S7JCJ2</accession>
<evidence type="ECO:0000313" key="4">
    <source>
        <dbReference type="EMBL" id="CAB4028011.1"/>
    </source>
</evidence>
<dbReference type="PROSITE" id="PS50088">
    <property type="entry name" value="ANK_REPEAT"/>
    <property type="match status" value="1"/>
</dbReference>
<keyword evidence="1" id="KW-0677">Repeat</keyword>
<dbReference type="AlphaFoldDB" id="A0A6S7JCJ2"/>
<reference evidence="4" key="1">
    <citation type="submission" date="2020-04" db="EMBL/GenBank/DDBJ databases">
        <authorList>
            <person name="Alioto T."/>
            <person name="Alioto T."/>
            <person name="Gomez Garrido J."/>
        </authorList>
    </citation>
    <scope>NUCLEOTIDE SEQUENCE</scope>
    <source>
        <strain evidence="4">A484AB</strain>
    </source>
</reference>
<dbReference type="InterPro" id="IPR050776">
    <property type="entry name" value="Ank_Repeat/CDKN_Inhibitor"/>
</dbReference>
<dbReference type="OrthoDB" id="163438at2759"/>
<protein>
    <submittedName>
        <fullName evidence="4">Ankyrin repeat domain-containing 42-like</fullName>
    </submittedName>
</protein>
<sequence>MFYVFADKVRRLSSIHEAVRFGDVTELQAMVQSGAGINDVDLKFKFTPLHWACNYGSLECLHWLLWHGASYSEKSPDGWTPAHIAAIRGQDACLQSYILLVWRRIGLFRVMVKEKLNRICQTKRWTFPRYEAFAILLILSMGMLLWQAENFGCTHKLCLRLIFNIEILVLQDFIISTIKMEAIKNISTILYIMEETETYPLLLFFLVGAAESALVHFNIPVQDQGTGQGSSDQTAQPEKNNCCIKQWIQFPVYGLKYNGEEHIYVVLYTNEHLETLKEMSKSERSKAIHQNECENQVKLFYRTLESEILTDPLDDYPCTNDGRKLKNGGLVKLMTKVKADECALKHEQLDGFIKAPTPTKKNDISVSNKKTRAELETKYQTGLPCSHTEKRDHFGGKARYSKQDYFTDKDACDKGNKHQQLARETANQRMSILNRTRGTENQPISMNGAENYFKEVDHDRRPATSYNPPISNLTEANDKQAISTNGRRN</sequence>
<evidence type="ECO:0000259" key="3">
    <source>
        <dbReference type="Pfam" id="PF15009"/>
    </source>
</evidence>